<sequence length="599" mass="66896">MFLFFDPSSVLAHAYNTIVDTFTPARVSAPPIVVSVVLPLARLPPPPVPDAILTPSDWFSTPTHVLPPTELGYLVDDARIQCFTLLAMVLVFMEISSLRGLFSAKAAKVKMKQEWRQNFDKAVEEFRCLRGAGQMLLCWILRGFGVTCRYIAWNTWFGVQTGFKWGWPYARRALPWSLRALCQILGRAGKLVLRSLWLATIHLIVIVVPSIIRSLVKCVPWIGHQFRRRTTGSNVLPSSKPGPVQEAVPVPPPPAPPWTRWAEVILEGVPRAWVHPRDIVAKEFLGKGGFGSVSKGVDLATGNAIAIKRISKRFLGETGEYLLRAEIKAMGRVVDKARYPQLQGAFVDEFHYILVMDYIPGGTMHDKICSETGLSRPQATFYAAQLLLAIQGLHKLGIVHRDIKPDNLLLDAHGNLVLSDFGLARVFDMEIDGGPVWNAAKAKGGDLFPPLLPHGNPHSDTTPRGTDFYAAPEARSGAKYSYGIDYWSFGICFVEMLTGLLPYALSDLTGDFHSPLALDLEHDQSRFVTVPLTYEERHFFYRAFNFDLYERMNVVEMKMHPIWGGLNWVALERGAFTATGERRPVPNITRGRVRAARIA</sequence>
<evidence type="ECO:0000256" key="4">
    <source>
        <dbReference type="ARBA" id="ARBA00022741"/>
    </source>
</evidence>
<dbReference type="InterPro" id="IPR011009">
    <property type="entry name" value="Kinase-like_dom_sf"/>
</dbReference>
<dbReference type="CDD" id="cd00180">
    <property type="entry name" value="PKc"/>
    <property type="match status" value="1"/>
</dbReference>
<evidence type="ECO:0000313" key="10">
    <source>
        <dbReference type="Proteomes" id="UP001215598"/>
    </source>
</evidence>
<proteinExistence type="predicted"/>
<name>A0AAD7ITW5_9AGAR</name>
<dbReference type="SUPFAM" id="SSF56112">
    <property type="entry name" value="Protein kinase-like (PK-like)"/>
    <property type="match status" value="1"/>
</dbReference>
<organism evidence="9 10">
    <name type="scientific">Mycena metata</name>
    <dbReference type="NCBI Taxonomy" id="1033252"/>
    <lineage>
        <taxon>Eukaryota</taxon>
        <taxon>Fungi</taxon>
        <taxon>Dikarya</taxon>
        <taxon>Basidiomycota</taxon>
        <taxon>Agaricomycotina</taxon>
        <taxon>Agaricomycetes</taxon>
        <taxon>Agaricomycetidae</taxon>
        <taxon>Agaricales</taxon>
        <taxon>Marasmiineae</taxon>
        <taxon>Mycenaceae</taxon>
        <taxon>Mycena</taxon>
    </lineage>
</organism>
<gene>
    <name evidence="9" type="ORF">B0H16DRAFT_1691689</name>
</gene>
<dbReference type="GO" id="GO:0005524">
    <property type="term" value="F:ATP binding"/>
    <property type="evidence" value="ECO:0007669"/>
    <property type="project" value="UniProtKB-UniRule"/>
</dbReference>
<dbReference type="Pfam" id="PF00069">
    <property type="entry name" value="Pkinase"/>
    <property type="match status" value="1"/>
</dbReference>
<keyword evidence="1" id="KW-0723">Serine/threonine-protein kinase</keyword>
<dbReference type="PROSITE" id="PS00108">
    <property type="entry name" value="PROTEIN_KINASE_ST"/>
    <property type="match status" value="1"/>
</dbReference>
<evidence type="ECO:0000256" key="3">
    <source>
        <dbReference type="ARBA" id="ARBA00022679"/>
    </source>
</evidence>
<dbReference type="EMBL" id="JARKIB010000066">
    <property type="protein sequence ID" value="KAJ7750370.1"/>
    <property type="molecule type" value="Genomic_DNA"/>
</dbReference>
<dbReference type="Gene3D" id="1.10.510.10">
    <property type="entry name" value="Transferase(Phosphotransferase) domain 1"/>
    <property type="match status" value="1"/>
</dbReference>
<evidence type="ECO:0000256" key="6">
    <source>
        <dbReference type="ARBA" id="ARBA00022840"/>
    </source>
</evidence>
<keyword evidence="2" id="KW-0597">Phosphoprotein</keyword>
<keyword evidence="4 7" id="KW-0547">Nucleotide-binding</keyword>
<dbReference type="PROSITE" id="PS00107">
    <property type="entry name" value="PROTEIN_KINASE_ATP"/>
    <property type="match status" value="1"/>
</dbReference>
<reference evidence="9" key="1">
    <citation type="submission" date="2023-03" db="EMBL/GenBank/DDBJ databases">
        <title>Massive genome expansion in bonnet fungi (Mycena s.s.) driven by repeated elements and novel gene families across ecological guilds.</title>
        <authorList>
            <consortium name="Lawrence Berkeley National Laboratory"/>
            <person name="Harder C.B."/>
            <person name="Miyauchi S."/>
            <person name="Viragh M."/>
            <person name="Kuo A."/>
            <person name="Thoen E."/>
            <person name="Andreopoulos B."/>
            <person name="Lu D."/>
            <person name="Skrede I."/>
            <person name="Drula E."/>
            <person name="Henrissat B."/>
            <person name="Morin E."/>
            <person name="Kohler A."/>
            <person name="Barry K."/>
            <person name="LaButti K."/>
            <person name="Morin E."/>
            <person name="Salamov A."/>
            <person name="Lipzen A."/>
            <person name="Mereny Z."/>
            <person name="Hegedus B."/>
            <person name="Baldrian P."/>
            <person name="Stursova M."/>
            <person name="Weitz H."/>
            <person name="Taylor A."/>
            <person name="Grigoriev I.V."/>
            <person name="Nagy L.G."/>
            <person name="Martin F."/>
            <person name="Kauserud H."/>
        </authorList>
    </citation>
    <scope>NUCLEOTIDE SEQUENCE</scope>
    <source>
        <strain evidence="9">CBHHK182m</strain>
    </source>
</reference>
<keyword evidence="5 9" id="KW-0418">Kinase</keyword>
<evidence type="ECO:0000256" key="7">
    <source>
        <dbReference type="PROSITE-ProRule" id="PRU10141"/>
    </source>
</evidence>
<dbReference type="Proteomes" id="UP001215598">
    <property type="component" value="Unassembled WGS sequence"/>
</dbReference>
<evidence type="ECO:0000256" key="1">
    <source>
        <dbReference type="ARBA" id="ARBA00022527"/>
    </source>
</evidence>
<dbReference type="SMART" id="SM00220">
    <property type="entry name" value="S_TKc"/>
    <property type="match status" value="1"/>
</dbReference>
<dbReference type="AlphaFoldDB" id="A0AAD7ITW5"/>
<protein>
    <submittedName>
        <fullName evidence="9">Kinase-like domain-containing protein</fullName>
    </submittedName>
</protein>
<feature type="binding site" evidence="7">
    <location>
        <position position="308"/>
    </location>
    <ligand>
        <name>ATP</name>
        <dbReference type="ChEBI" id="CHEBI:30616"/>
    </ligand>
</feature>
<dbReference type="PROSITE" id="PS50011">
    <property type="entry name" value="PROTEIN_KINASE_DOM"/>
    <property type="match status" value="1"/>
</dbReference>
<keyword evidence="10" id="KW-1185">Reference proteome</keyword>
<evidence type="ECO:0000313" key="9">
    <source>
        <dbReference type="EMBL" id="KAJ7750370.1"/>
    </source>
</evidence>
<evidence type="ECO:0000259" key="8">
    <source>
        <dbReference type="PROSITE" id="PS50011"/>
    </source>
</evidence>
<dbReference type="GO" id="GO:0004674">
    <property type="term" value="F:protein serine/threonine kinase activity"/>
    <property type="evidence" value="ECO:0007669"/>
    <property type="project" value="UniProtKB-KW"/>
</dbReference>
<keyword evidence="6 7" id="KW-0067">ATP-binding</keyword>
<feature type="domain" description="Protein kinase" evidence="8">
    <location>
        <begin position="279"/>
        <end position="563"/>
    </location>
</feature>
<dbReference type="InterPro" id="IPR017441">
    <property type="entry name" value="Protein_kinase_ATP_BS"/>
</dbReference>
<comment type="caution">
    <text evidence="9">The sequence shown here is derived from an EMBL/GenBank/DDBJ whole genome shotgun (WGS) entry which is preliminary data.</text>
</comment>
<accession>A0AAD7ITW5</accession>
<evidence type="ECO:0000256" key="5">
    <source>
        <dbReference type="ARBA" id="ARBA00022777"/>
    </source>
</evidence>
<dbReference type="InterPro" id="IPR000719">
    <property type="entry name" value="Prot_kinase_dom"/>
</dbReference>
<keyword evidence="3" id="KW-0808">Transferase</keyword>
<dbReference type="PANTHER" id="PTHR24351">
    <property type="entry name" value="RIBOSOMAL PROTEIN S6 KINASE"/>
    <property type="match status" value="1"/>
</dbReference>
<evidence type="ECO:0000256" key="2">
    <source>
        <dbReference type="ARBA" id="ARBA00022553"/>
    </source>
</evidence>
<dbReference type="InterPro" id="IPR008271">
    <property type="entry name" value="Ser/Thr_kinase_AS"/>
</dbReference>